<feature type="chain" id="PRO_5037510162" evidence="1">
    <location>
        <begin position="24"/>
        <end position="361"/>
    </location>
</feature>
<reference evidence="2" key="1">
    <citation type="submission" date="2021-06" db="EMBL/GenBank/DDBJ databases">
        <title>44 bacteria genomes isolated from Dapeng, Shenzhen.</title>
        <authorList>
            <person name="Zheng W."/>
            <person name="Yu S."/>
            <person name="Huang Y."/>
        </authorList>
    </citation>
    <scope>NUCLEOTIDE SEQUENCE</scope>
    <source>
        <strain evidence="2">DP5N28-2</strain>
    </source>
</reference>
<keyword evidence="3" id="KW-1185">Reference proteome</keyword>
<comment type="caution">
    <text evidence="2">The sequence shown here is derived from an EMBL/GenBank/DDBJ whole genome shotgun (WGS) entry which is preliminary data.</text>
</comment>
<keyword evidence="1" id="KW-0732">Signal</keyword>
<evidence type="ECO:0000313" key="2">
    <source>
        <dbReference type="EMBL" id="MBY5956916.1"/>
    </source>
</evidence>
<proteinExistence type="predicted"/>
<feature type="signal peptide" evidence="1">
    <location>
        <begin position="1"/>
        <end position="23"/>
    </location>
</feature>
<dbReference type="AlphaFoldDB" id="A0A953HRE7"/>
<sequence length="361" mass="40797">MMSIVKIFGNFLWVCLAISNSSAQFISEFHYDNIGTGTGEFVEVFLPDPQPGTASQYRIYLYNGNDSLVYESRGLQGIMVGCDARQQGCYYVWERTTSFVQDGPRDGIALVFQNMTDTVVFDFISYEGVLRALGGPAKGMISSDIGISENNSTPIGWSLQKRSDDTWFAGPSTRGAVNPIELLSFEGKYFEDAEGVVLTWRTASELNNHFFEVQRSDDQRSFYALTEVEGAGHSQELQSYTYVDQNIDQPQIYYRLKQVDYDGSFAYSPVITVTVDGPERAALAHINPVLRNNQEIYLPRSDYRHPVDLMIYDGLGRQLFYQKQMKQGDCTPFRYASSGILFYRIQSRGQTHAGRLLALDH</sequence>
<dbReference type="Proteomes" id="UP000753961">
    <property type="component" value="Unassembled WGS sequence"/>
</dbReference>
<dbReference type="RefSeq" id="WP_222578431.1">
    <property type="nucleotide sequence ID" value="NZ_JAHVHU010000002.1"/>
</dbReference>
<accession>A0A953HRE7</accession>
<name>A0A953HRE7_9BACT</name>
<evidence type="ECO:0000256" key="1">
    <source>
        <dbReference type="SAM" id="SignalP"/>
    </source>
</evidence>
<dbReference type="EMBL" id="JAHVHU010000002">
    <property type="protein sequence ID" value="MBY5956916.1"/>
    <property type="molecule type" value="Genomic_DNA"/>
</dbReference>
<organism evidence="2 3">
    <name type="scientific">Membranihabitans marinus</name>
    <dbReference type="NCBI Taxonomy" id="1227546"/>
    <lineage>
        <taxon>Bacteria</taxon>
        <taxon>Pseudomonadati</taxon>
        <taxon>Bacteroidota</taxon>
        <taxon>Saprospiria</taxon>
        <taxon>Saprospirales</taxon>
        <taxon>Saprospiraceae</taxon>
        <taxon>Membranihabitans</taxon>
    </lineage>
</organism>
<evidence type="ECO:0000313" key="3">
    <source>
        <dbReference type="Proteomes" id="UP000753961"/>
    </source>
</evidence>
<protein>
    <submittedName>
        <fullName evidence="2">Uncharacterized protein</fullName>
    </submittedName>
</protein>
<gene>
    <name evidence="2" type="ORF">KUV50_02135</name>
</gene>